<comment type="caution">
    <text evidence="1">The sequence shown here is derived from an EMBL/GenBank/DDBJ whole genome shotgun (WGS) entry which is preliminary data.</text>
</comment>
<dbReference type="EMBL" id="JACHGV010000020">
    <property type="protein sequence ID" value="MBB6081611.1"/>
    <property type="molecule type" value="Genomic_DNA"/>
</dbReference>
<organism evidence="1 2">
    <name type="scientific">Streptomyces paradoxus</name>
    <dbReference type="NCBI Taxonomy" id="66375"/>
    <lineage>
        <taxon>Bacteria</taxon>
        <taxon>Bacillati</taxon>
        <taxon>Actinomycetota</taxon>
        <taxon>Actinomycetes</taxon>
        <taxon>Kitasatosporales</taxon>
        <taxon>Streptomycetaceae</taxon>
        <taxon>Streptomyces</taxon>
    </lineage>
</organism>
<dbReference type="Proteomes" id="UP000591537">
    <property type="component" value="Unassembled WGS sequence"/>
</dbReference>
<accession>A0A7W9TJM3</accession>
<dbReference type="RefSeq" id="WP_313675802.1">
    <property type="nucleotide sequence ID" value="NZ_BAAARS010000019.1"/>
</dbReference>
<gene>
    <name evidence="1" type="ORF">HNR57_007562</name>
</gene>
<proteinExistence type="predicted"/>
<evidence type="ECO:0000313" key="2">
    <source>
        <dbReference type="Proteomes" id="UP000591537"/>
    </source>
</evidence>
<reference evidence="1 2" key="1">
    <citation type="submission" date="2020-08" db="EMBL/GenBank/DDBJ databases">
        <title>Genomic Encyclopedia of Type Strains, Phase IV (KMG-IV): sequencing the most valuable type-strain genomes for metagenomic binning, comparative biology and taxonomic classification.</title>
        <authorList>
            <person name="Goeker M."/>
        </authorList>
    </citation>
    <scope>NUCLEOTIDE SEQUENCE [LARGE SCALE GENOMIC DNA]</scope>
    <source>
        <strain evidence="1 2">DSM 43350</strain>
    </source>
</reference>
<sequence length="61" mass="6969">MTHLEKAGRPDRLSAEHHMVSGVRVVTLRGEIDHDVQDVLSQALLSEDKPVPLRWWRISAE</sequence>
<protein>
    <submittedName>
        <fullName evidence="1">Uncharacterized protein</fullName>
    </submittedName>
</protein>
<keyword evidence="2" id="KW-1185">Reference proteome</keyword>
<name>A0A7W9TJM3_9ACTN</name>
<dbReference type="AlphaFoldDB" id="A0A7W9TJM3"/>
<evidence type="ECO:0000313" key="1">
    <source>
        <dbReference type="EMBL" id="MBB6081611.1"/>
    </source>
</evidence>